<dbReference type="OrthoDB" id="278817at2"/>
<keyword evidence="1" id="KW-1133">Transmembrane helix</keyword>
<dbReference type="STRING" id="246191.SAMN05660337_1713"/>
<feature type="transmembrane region" description="Helical" evidence="1">
    <location>
        <begin position="39"/>
        <end position="60"/>
    </location>
</feature>
<keyword evidence="1" id="KW-0472">Membrane</keyword>
<organism evidence="2 3">
    <name type="scientific">Maridesulfovibrio ferrireducens</name>
    <dbReference type="NCBI Taxonomy" id="246191"/>
    <lineage>
        <taxon>Bacteria</taxon>
        <taxon>Pseudomonadati</taxon>
        <taxon>Thermodesulfobacteriota</taxon>
        <taxon>Desulfovibrionia</taxon>
        <taxon>Desulfovibrionales</taxon>
        <taxon>Desulfovibrionaceae</taxon>
        <taxon>Maridesulfovibrio</taxon>
    </lineage>
</organism>
<feature type="transmembrane region" description="Helical" evidence="1">
    <location>
        <begin position="91"/>
        <end position="114"/>
    </location>
</feature>
<evidence type="ECO:0008006" key="4">
    <source>
        <dbReference type="Google" id="ProtNLM"/>
    </source>
</evidence>
<sequence>MNKDWKYYLGIILISYSFLPFLVFAMLPFIDVDIAKSGTFAVIFLATGEVAFLSAAALLGKEFILLMKTRFMSIFKKTPSLKRISRTRHRIGVGLMIASLLPYYYVLFSEIFFLPLDHGILTGALILSELLFMTSMLTLGSQFWDRLKHLFDWPGAE</sequence>
<keyword evidence="1" id="KW-0812">Transmembrane</keyword>
<dbReference type="InterPro" id="IPR047961">
    <property type="entry name" value="Transp_suffix-like"/>
</dbReference>
<keyword evidence="3" id="KW-1185">Reference proteome</keyword>
<dbReference type="EMBL" id="FNGA01000002">
    <property type="protein sequence ID" value="SDK92127.1"/>
    <property type="molecule type" value="Genomic_DNA"/>
</dbReference>
<evidence type="ECO:0000313" key="2">
    <source>
        <dbReference type="EMBL" id="SDK92127.1"/>
    </source>
</evidence>
<feature type="transmembrane region" description="Helical" evidence="1">
    <location>
        <begin position="120"/>
        <end position="139"/>
    </location>
</feature>
<accession>A0A1G9FUT1</accession>
<name>A0A1G9FUT1_9BACT</name>
<dbReference type="RefSeq" id="WP_092160110.1">
    <property type="nucleotide sequence ID" value="NZ_FNGA01000002.1"/>
</dbReference>
<proteinExistence type="predicted"/>
<evidence type="ECO:0000313" key="3">
    <source>
        <dbReference type="Proteomes" id="UP000199053"/>
    </source>
</evidence>
<feature type="transmembrane region" description="Helical" evidence="1">
    <location>
        <begin position="7"/>
        <end position="27"/>
    </location>
</feature>
<protein>
    <recommendedName>
        <fullName evidence="4">Transporter suffix domain-containing protein</fullName>
    </recommendedName>
</protein>
<evidence type="ECO:0000256" key="1">
    <source>
        <dbReference type="SAM" id="Phobius"/>
    </source>
</evidence>
<reference evidence="3" key="1">
    <citation type="submission" date="2016-10" db="EMBL/GenBank/DDBJ databases">
        <authorList>
            <person name="Varghese N."/>
            <person name="Submissions S."/>
        </authorList>
    </citation>
    <scope>NUCLEOTIDE SEQUENCE [LARGE SCALE GENOMIC DNA]</scope>
    <source>
        <strain evidence="3">DSM 16995</strain>
    </source>
</reference>
<gene>
    <name evidence="2" type="ORF">SAMN05660337_1713</name>
</gene>
<dbReference type="Proteomes" id="UP000199053">
    <property type="component" value="Unassembled WGS sequence"/>
</dbReference>
<dbReference type="AlphaFoldDB" id="A0A1G9FUT1"/>
<dbReference type="NCBIfam" id="NF033684">
    <property type="entry name" value="suffix_2_RND"/>
    <property type="match status" value="1"/>
</dbReference>